<proteinExistence type="predicted"/>
<comment type="caution">
    <text evidence="5">The sequence shown here is derived from an EMBL/GenBank/DDBJ whole genome shotgun (WGS) entry which is preliminary data.</text>
</comment>
<dbReference type="GO" id="GO:0006883">
    <property type="term" value="P:intracellular sodium ion homeostasis"/>
    <property type="evidence" value="ECO:0007669"/>
    <property type="project" value="TreeGrafter"/>
</dbReference>
<dbReference type="PRINTS" id="PR00121">
    <property type="entry name" value="NAKATPASE"/>
</dbReference>
<dbReference type="PANTHER" id="PTHR43294">
    <property type="entry name" value="SODIUM/POTASSIUM-TRANSPORTING ATPASE SUBUNIT ALPHA"/>
    <property type="match status" value="1"/>
</dbReference>
<dbReference type="GO" id="GO:0005886">
    <property type="term" value="C:plasma membrane"/>
    <property type="evidence" value="ECO:0007669"/>
    <property type="project" value="UniProtKB-SubCell"/>
</dbReference>
<dbReference type="FunFam" id="1.20.1110.10:FF:000095">
    <property type="entry name" value="Sodium/potassium-transporting ATPase subunit alpha-1"/>
    <property type="match status" value="1"/>
</dbReference>
<keyword evidence="6" id="KW-1185">Reference proteome</keyword>
<feature type="non-terminal residue" evidence="5">
    <location>
        <position position="1"/>
    </location>
</feature>
<evidence type="ECO:0000256" key="2">
    <source>
        <dbReference type="ARBA" id="ARBA00022475"/>
    </source>
</evidence>
<dbReference type="GO" id="GO:0005391">
    <property type="term" value="F:P-type sodium:potassium-exchanging transporter activity"/>
    <property type="evidence" value="ECO:0007669"/>
    <property type="project" value="TreeGrafter"/>
</dbReference>
<evidence type="ECO:0000313" key="6">
    <source>
        <dbReference type="Proteomes" id="UP000051574"/>
    </source>
</evidence>
<dbReference type="OrthoDB" id="3352408at2759"/>
<name>A0A0T6B4N1_9SCAR</name>
<dbReference type="GO" id="GO:1902600">
    <property type="term" value="P:proton transmembrane transport"/>
    <property type="evidence" value="ECO:0007669"/>
    <property type="project" value="TreeGrafter"/>
</dbReference>
<dbReference type="PANTHER" id="PTHR43294:SF13">
    <property type="entry name" value="SODIUM_POTASSIUM-TRANSPORTING ATPASE SUBUNIT ALPHA"/>
    <property type="match status" value="1"/>
</dbReference>
<keyword evidence="2" id="KW-1003">Cell membrane</keyword>
<dbReference type="InterPro" id="IPR006068">
    <property type="entry name" value="ATPase_P-typ_cation-transptr_C"/>
</dbReference>
<gene>
    <name evidence="5" type="ORF">AMK59_4730</name>
</gene>
<evidence type="ECO:0000313" key="5">
    <source>
        <dbReference type="EMBL" id="KRT82351.1"/>
    </source>
</evidence>
<accession>A0A0T6B4N1</accession>
<dbReference type="AlphaFoldDB" id="A0A0T6B4N1"/>
<reference evidence="5 6" key="1">
    <citation type="submission" date="2015-09" db="EMBL/GenBank/DDBJ databases">
        <title>Draft genome of the scarab beetle Oryctes borbonicus.</title>
        <authorList>
            <person name="Meyer J.M."/>
            <person name="Markov G.V."/>
            <person name="Baskaran P."/>
            <person name="Herrmann M."/>
            <person name="Sommer R.J."/>
            <person name="Roedelsperger C."/>
        </authorList>
    </citation>
    <scope>NUCLEOTIDE SEQUENCE [LARGE SCALE GENOMIC DNA]</scope>
    <source>
        <strain evidence="5">OB123</strain>
        <tissue evidence="5">Whole animal</tissue>
    </source>
</reference>
<feature type="domain" description="Cation-transporting P-type ATPase C-terminal" evidence="4">
    <location>
        <begin position="1"/>
        <end position="174"/>
    </location>
</feature>
<dbReference type="Proteomes" id="UP000051574">
    <property type="component" value="Unassembled WGS sequence"/>
</dbReference>
<feature type="transmembrane region" description="Helical" evidence="3">
    <location>
        <begin position="41"/>
        <end position="64"/>
    </location>
</feature>
<dbReference type="GO" id="GO:0030007">
    <property type="term" value="P:intracellular potassium ion homeostasis"/>
    <property type="evidence" value="ECO:0007669"/>
    <property type="project" value="TreeGrafter"/>
</dbReference>
<dbReference type="InterPro" id="IPR023298">
    <property type="entry name" value="ATPase_P-typ_TM_dom_sf"/>
</dbReference>
<organism evidence="5 6">
    <name type="scientific">Oryctes borbonicus</name>
    <dbReference type="NCBI Taxonomy" id="1629725"/>
    <lineage>
        <taxon>Eukaryota</taxon>
        <taxon>Metazoa</taxon>
        <taxon>Ecdysozoa</taxon>
        <taxon>Arthropoda</taxon>
        <taxon>Hexapoda</taxon>
        <taxon>Insecta</taxon>
        <taxon>Pterygota</taxon>
        <taxon>Neoptera</taxon>
        <taxon>Endopterygota</taxon>
        <taxon>Coleoptera</taxon>
        <taxon>Polyphaga</taxon>
        <taxon>Scarabaeiformia</taxon>
        <taxon>Scarabaeidae</taxon>
        <taxon>Dynastinae</taxon>
        <taxon>Oryctes</taxon>
    </lineage>
</organism>
<feature type="transmembrane region" description="Helical" evidence="3">
    <location>
        <begin position="105"/>
        <end position="124"/>
    </location>
</feature>
<dbReference type="EMBL" id="LJIG01009802">
    <property type="protein sequence ID" value="KRT82351.1"/>
    <property type="molecule type" value="Genomic_DNA"/>
</dbReference>
<keyword evidence="3" id="KW-0472">Membrane</keyword>
<feature type="transmembrane region" description="Helical" evidence="3">
    <location>
        <begin position="144"/>
        <end position="163"/>
    </location>
</feature>
<keyword evidence="3" id="KW-0812">Transmembrane</keyword>
<dbReference type="Pfam" id="PF00689">
    <property type="entry name" value="Cation_ATPase_C"/>
    <property type="match status" value="1"/>
</dbReference>
<keyword evidence="3" id="KW-1133">Transmembrane helix</keyword>
<sequence>CIDVLTDMLPAISLAYEEAESDIMQRPPRNPFKDHLVTGKLYFFAYGHIGFFEAAAGFFVYFVIMSEYGFLPERLIGLRKEWDSMLINDLQDSYGMEWTYEERKVLQYTCYTAFLIAVVITQWADAFICKTRRNSIFTQGIKNWQLHVSIIVETVIACVLAYCPGNSYLKFYPVKF</sequence>
<dbReference type="SUPFAM" id="SSF81665">
    <property type="entry name" value="Calcium ATPase, transmembrane domain M"/>
    <property type="match status" value="1"/>
</dbReference>
<comment type="subcellular location">
    <subcellularLocation>
        <location evidence="1">Cell membrane</location>
        <topology evidence="1">Multi-pass membrane protein</topology>
    </subcellularLocation>
</comment>
<dbReference type="GO" id="GO:1990573">
    <property type="term" value="P:potassium ion import across plasma membrane"/>
    <property type="evidence" value="ECO:0007669"/>
    <property type="project" value="TreeGrafter"/>
</dbReference>
<protein>
    <recommendedName>
        <fullName evidence="4">Cation-transporting P-type ATPase C-terminal domain-containing protein</fullName>
    </recommendedName>
</protein>
<dbReference type="InterPro" id="IPR050510">
    <property type="entry name" value="Cation_transp_ATPase_P-type"/>
</dbReference>
<evidence type="ECO:0000259" key="4">
    <source>
        <dbReference type="Pfam" id="PF00689"/>
    </source>
</evidence>
<feature type="non-terminal residue" evidence="5">
    <location>
        <position position="176"/>
    </location>
</feature>
<dbReference type="GO" id="GO:0036376">
    <property type="term" value="P:sodium ion export across plasma membrane"/>
    <property type="evidence" value="ECO:0007669"/>
    <property type="project" value="TreeGrafter"/>
</dbReference>
<evidence type="ECO:0000256" key="1">
    <source>
        <dbReference type="ARBA" id="ARBA00004651"/>
    </source>
</evidence>
<dbReference type="Gene3D" id="1.20.1110.10">
    <property type="entry name" value="Calcium-transporting ATPase, transmembrane domain"/>
    <property type="match status" value="1"/>
</dbReference>
<evidence type="ECO:0000256" key="3">
    <source>
        <dbReference type="SAM" id="Phobius"/>
    </source>
</evidence>